<evidence type="ECO:0000256" key="1">
    <source>
        <dbReference type="SAM" id="Phobius"/>
    </source>
</evidence>
<dbReference type="Proteomes" id="UP000199135">
    <property type="component" value="Unassembled WGS sequence"/>
</dbReference>
<comment type="caution">
    <text evidence="2">The sequence shown here is derived from an EMBL/GenBank/DDBJ whole genome shotgun (WGS) entry which is preliminary data.</text>
</comment>
<feature type="transmembrane region" description="Helical" evidence="1">
    <location>
        <begin position="57"/>
        <end position="81"/>
    </location>
</feature>
<evidence type="ECO:0000313" key="3">
    <source>
        <dbReference type="Proteomes" id="UP000199135"/>
    </source>
</evidence>
<protein>
    <submittedName>
        <fullName evidence="2">Uncharacterized protein</fullName>
    </submittedName>
</protein>
<reference evidence="2 3" key="1">
    <citation type="submission" date="2016-10" db="EMBL/GenBank/DDBJ databases">
        <authorList>
            <person name="Varghese N."/>
            <person name="Submissions S."/>
        </authorList>
    </citation>
    <scope>NUCLEOTIDE SEQUENCE [LARGE SCALE GENOMIC DNA]</scope>
    <source>
        <strain evidence="2 3">WCP15</strain>
    </source>
</reference>
<sequence>MSDQPTNAEKTAQQAYDDWRRGVRWTLGCLAAFLFVTLIGWDRVEVATHGCSGVVTVWVWCAPLALTLLGCFMAMAFLAMLKNGIRKVLDGDCDAQKMLEVAAICLDRTHLPASRRRSKCLYAVCSHELGYNDVAFQWANEVICDAGASLSQRLSALSVIGAVYGAAGKAEELRRVRDDAAACVARSRVRGQALESRQNIVRAMDARLAQLTGDANAWRTHLERESMGASQQRMRVHATFQLAIQYERDAREARATGDEARARELEAIAGEKYARVARFGGTLACARQAQAWLDARQA</sequence>
<gene>
    <name evidence="2" type="ORF">SAMN05216447_101292</name>
</gene>
<keyword evidence="3" id="KW-1185">Reference proteome</keyword>
<proteinExistence type="predicted"/>
<keyword evidence="1" id="KW-1133">Transmembrane helix</keyword>
<dbReference type="RefSeq" id="WP_078686514.1">
    <property type="nucleotide sequence ID" value="NZ_FNWT01000001.1"/>
</dbReference>
<keyword evidence="1" id="KW-0472">Membrane</keyword>
<organism evidence="2 3">
    <name type="scientific">Parafannyhessea umbonata</name>
    <dbReference type="NCBI Taxonomy" id="604330"/>
    <lineage>
        <taxon>Bacteria</taxon>
        <taxon>Bacillati</taxon>
        <taxon>Actinomycetota</taxon>
        <taxon>Coriobacteriia</taxon>
        <taxon>Coriobacteriales</taxon>
        <taxon>Atopobiaceae</taxon>
        <taxon>Parafannyhessea</taxon>
    </lineage>
</organism>
<name>A0A1H6HT60_9ACTN</name>
<accession>A0A1H6HT60</accession>
<dbReference type="EMBL" id="FNWT01000001">
    <property type="protein sequence ID" value="SEH39110.1"/>
    <property type="molecule type" value="Genomic_DNA"/>
</dbReference>
<keyword evidence="1" id="KW-0812">Transmembrane</keyword>
<feature type="transmembrane region" description="Helical" evidence="1">
    <location>
        <begin position="23"/>
        <end position="41"/>
    </location>
</feature>
<evidence type="ECO:0000313" key="2">
    <source>
        <dbReference type="EMBL" id="SEH39110.1"/>
    </source>
</evidence>